<dbReference type="RefSeq" id="WP_087107063.1">
    <property type="nucleotide sequence ID" value="NZ_CBCSCN010000014.1"/>
</dbReference>
<dbReference type="AlphaFoldDB" id="A0A1X7AG05"/>
<protein>
    <submittedName>
        <fullName evidence="1">Pyridine nucleotide-disulfide oxidoreductase</fullName>
    </submittedName>
</protein>
<dbReference type="SUPFAM" id="SSF51905">
    <property type="entry name" value="FAD/NAD(P)-binding domain"/>
    <property type="match status" value="1"/>
</dbReference>
<keyword evidence="2" id="KW-1185">Reference proteome</keyword>
<dbReference type="InterPro" id="IPR036188">
    <property type="entry name" value="FAD/NAD-bd_sf"/>
</dbReference>
<dbReference type="Gene3D" id="3.50.50.60">
    <property type="entry name" value="FAD/NAD(P)-binding domain"/>
    <property type="match status" value="1"/>
</dbReference>
<proteinExistence type="predicted"/>
<dbReference type="PANTHER" id="PTHR15192">
    <property type="entry name" value="PROTEIN CBG05349"/>
    <property type="match status" value="1"/>
</dbReference>
<organism evidence="1 2">
    <name type="scientific">Parendozoicomonas haliclonae</name>
    <dbReference type="NCBI Taxonomy" id="1960125"/>
    <lineage>
        <taxon>Bacteria</taxon>
        <taxon>Pseudomonadati</taxon>
        <taxon>Pseudomonadota</taxon>
        <taxon>Gammaproteobacteria</taxon>
        <taxon>Oceanospirillales</taxon>
        <taxon>Endozoicomonadaceae</taxon>
        <taxon>Parendozoicomonas</taxon>
    </lineage>
</organism>
<gene>
    <name evidence="1" type="ORF">EHSB41UT_00747</name>
</gene>
<sequence length="471" mass="53056">MQVGGSSQTTQFSLLTASDAAPPRVTAVVVGKGPIGLFCHEQLQGLEFVHSGSCAVPFHSWIERGQRLYQTEVFDAMELTKRGLYYCGNWFDSFCFSEFNEPSLCLLPQRNEDRKVDTLLIGLTPVGGSWTSYHSEQKTVSPLTYVGLPHHSIVSWYQNKKLGYDPQKKREKISAPDLCQYYRECYPASESGSLNARVCRATRLRNEEWLLDLSLAQPSGEVISQQVQCRYLVMACGKNNPRFLGIPGEKDNSVVHTSRDAREWLLKADKPLQVLVIGKGLSAVDVISCAMNAKLQHQVTHVIPPAGSYPKRMHSSSGVLDRIKDQGDEYPDHAKVWQYIHYPEAAPPGYRQMRDVRLQSIQEQEHTLRMASGEESTEQFDLTAILIGSDSDFPELYLQQDFGDQLLRDDMQAVSEELDICTMESLHKNLFFIGMCTGEPFQRFGNGHGMAVAETIKTREYDQPVSKDQTQ</sequence>
<reference evidence="1 2" key="1">
    <citation type="submission" date="2017-03" db="EMBL/GenBank/DDBJ databases">
        <authorList>
            <person name="Afonso C.L."/>
            <person name="Miller P.J."/>
            <person name="Scott M.A."/>
            <person name="Spackman E."/>
            <person name="Goraichik I."/>
            <person name="Dimitrov K.M."/>
            <person name="Suarez D.L."/>
            <person name="Swayne D.E."/>
        </authorList>
    </citation>
    <scope>NUCLEOTIDE SEQUENCE [LARGE SCALE GENOMIC DNA]</scope>
    <source>
        <strain evidence="1">SB41UT1</strain>
    </source>
</reference>
<dbReference type="InterPro" id="IPR029731">
    <property type="entry name" value="OSGIN1/2"/>
</dbReference>
<evidence type="ECO:0000313" key="1">
    <source>
        <dbReference type="EMBL" id="SMA37503.1"/>
    </source>
</evidence>
<dbReference type="EMBL" id="FWPT01000002">
    <property type="protein sequence ID" value="SMA37503.1"/>
    <property type="molecule type" value="Genomic_DNA"/>
</dbReference>
<dbReference type="OrthoDB" id="6195360at2"/>
<name>A0A1X7AG05_9GAMM</name>
<dbReference type="Pfam" id="PF13738">
    <property type="entry name" value="Pyr_redox_3"/>
    <property type="match status" value="1"/>
</dbReference>
<dbReference type="PANTHER" id="PTHR15192:SF8">
    <property type="entry name" value="FAD_NAD(P)-BINDING DOMAIN-CONTAINING PROTEIN"/>
    <property type="match status" value="1"/>
</dbReference>
<accession>A0A1X7AG05</accession>
<dbReference type="Proteomes" id="UP000196573">
    <property type="component" value="Unassembled WGS sequence"/>
</dbReference>
<evidence type="ECO:0000313" key="2">
    <source>
        <dbReference type="Proteomes" id="UP000196573"/>
    </source>
</evidence>